<dbReference type="GO" id="GO:0005886">
    <property type="term" value="C:plasma membrane"/>
    <property type="evidence" value="ECO:0007669"/>
    <property type="project" value="UniProtKB-SubCell"/>
</dbReference>
<feature type="domain" description="PAS" evidence="13">
    <location>
        <begin position="373"/>
        <end position="415"/>
    </location>
</feature>
<comment type="subcellular location">
    <subcellularLocation>
        <location evidence="2">Cell membrane</location>
    </subcellularLocation>
</comment>
<dbReference type="Pfam" id="PF13426">
    <property type="entry name" value="PAS_9"/>
    <property type="match status" value="1"/>
</dbReference>
<evidence type="ECO:0000256" key="3">
    <source>
        <dbReference type="ARBA" id="ARBA00012438"/>
    </source>
</evidence>
<dbReference type="InterPro" id="IPR001610">
    <property type="entry name" value="PAC"/>
</dbReference>
<dbReference type="PROSITE" id="PS50113">
    <property type="entry name" value="PAC"/>
    <property type="match status" value="2"/>
</dbReference>
<dbReference type="FunFam" id="3.30.565.10:FF:000023">
    <property type="entry name" value="PAS domain-containing sensor histidine kinase"/>
    <property type="match status" value="1"/>
</dbReference>
<dbReference type="InterPro" id="IPR003661">
    <property type="entry name" value="HisK_dim/P_dom"/>
</dbReference>
<dbReference type="SMART" id="SM00387">
    <property type="entry name" value="HATPase_c"/>
    <property type="match status" value="1"/>
</dbReference>
<keyword evidence="9" id="KW-0067">ATP-binding</keyword>
<evidence type="ECO:0000256" key="2">
    <source>
        <dbReference type="ARBA" id="ARBA00004236"/>
    </source>
</evidence>
<keyword evidence="16" id="KW-1185">Reference proteome</keyword>
<evidence type="ECO:0000256" key="11">
    <source>
        <dbReference type="ARBA" id="ARBA00023136"/>
    </source>
</evidence>
<dbReference type="CDD" id="cd00082">
    <property type="entry name" value="HisKA"/>
    <property type="match status" value="1"/>
</dbReference>
<dbReference type="PRINTS" id="PR00344">
    <property type="entry name" value="BCTRLSENSOR"/>
</dbReference>
<dbReference type="RefSeq" id="WP_023845628.1">
    <property type="nucleotide sequence ID" value="NZ_AZAJ01000001.1"/>
</dbReference>
<dbReference type="NCBIfam" id="TIGR00229">
    <property type="entry name" value="sensory_box"/>
    <property type="match status" value="2"/>
</dbReference>
<proteinExistence type="predicted"/>
<dbReference type="GO" id="GO:0000155">
    <property type="term" value="F:phosphorelay sensor kinase activity"/>
    <property type="evidence" value="ECO:0007669"/>
    <property type="project" value="InterPro"/>
</dbReference>
<evidence type="ECO:0000256" key="9">
    <source>
        <dbReference type="ARBA" id="ARBA00022840"/>
    </source>
</evidence>
<dbReference type="Proteomes" id="UP000019483">
    <property type="component" value="Unassembled WGS sequence"/>
</dbReference>
<evidence type="ECO:0000256" key="8">
    <source>
        <dbReference type="ARBA" id="ARBA00022777"/>
    </source>
</evidence>
<keyword evidence="10" id="KW-0902">Two-component regulatory system</keyword>
<evidence type="ECO:0000256" key="5">
    <source>
        <dbReference type="ARBA" id="ARBA00022553"/>
    </source>
</evidence>
<dbReference type="SUPFAM" id="SSF55874">
    <property type="entry name" value="ATPase domain of HSP90 chaperone/DNA topoisomerase II/histidine kinase"/>
    <property type="match status" value="1"/>
</dbReference>
<dbReference type="GO" id="GO:0005524">
    <property type="term" value="F:ATP binding"/>
    <property type="evidence" value="ECO:0007669"/>
    <property type="project" value="UniProtKB-KW"/>
</dbReference>
<reference evidence="15 16" key="1">
    <citation type="submission" date="2013-08" db="EMBL/GenBank/DDBJ databases">
        <authorList>
            <consortium name="DOE Joint Genome Institute"/>
            <person name="Eisen J."/>
            <person name="Huntemann M."/>
            <person name="Han J."/>
            <person name="Chen A."/>
            <person name="Kyrpides N."/>
            <person name="Mavromatis K."/>
            <person name="Markowitz V."/>
            <person name="Palaniappan K."/>
            <person name="Ivanova N."/>
            <person name="Schaumberg A."/>
            <person name="Pati A."/>
            <person name="Liolios K."/>
            <person name="Nordberg H.P."/>
            <person name="Cantor M.N."/>
            <person name="Hua S.X."/>
            <person name="Woyke T."/>
        </authorList>
    </citation>
    <scope>NUCLEOTIDE SEQUENCE [LARGE SCALE GENOMIC DNA]</scope>
    <source>
        <strain evidence="15 16">DSM 2278</strain>
    </source>
</reference>
<dbReference type="SMART" id="SM00091">
    <property type="entry name" value="PAS"/>
    <property type="match status" value="3"/>
</dbReference>
<dbReference type="InterPro" id="IPR018771">
    <property type="entry name" value="PocR_dom"/>
</dbReference>
<dbReference type="SMART" id="SM00388">
    <property type="entry name" value="HisKA"/>
    <property type="match status" value="1"/>
</dbReference>
<dbReference type="OrthoDB" id="342253at2157"/>
<dbReference type="InterPro" id="IPR003594">
    <property type="entry name" value="HATPase_dom"/>
</dbReference>
<dbReference type="AlphaFoldDB" id="W9DRV1"/>
<dbReference type="Gene3D" id="1.10.287.130">
    <property type="match status" value="1"/>
</dbReference>
<keyword evidence="7" id="KW-0547">Nucleotide-binding</keyword>
<comment type="caution">
    <text evidence="15">The sequence shown here is derived from an EMBL/GenBank/DDBJ whole genome shotgun (WGS) entry which is preliminary data.</text>
</comment>
<evidence type="ECO:0000256" key="10">
    <source>
        <dbReference type="ARBA" id="ARBA00023012"/>
    </source>
</evidence>
<dbReference type="PANTHER" id="PTHR43711">
    <property type="entry name" value="TWO-COMPONENT HISTIDINE KINASE"/>
    <property type="match status" value="1"/>
</dbReference>
<dbReference type="CDD" id="cd16922">
    <property type="entry name" value="HATPase_EvgS-ArcB-TorS-like"/>
    <property type="match status" value="1"/>
</dbReference>
<dbReference type="InterPro" id="IPR005467">
    <property type="entry name" value="His_kinase_dom"/>
</dbReference>
<dbReference type="PANTHER" id="PTHR43711:SF26">
    <property type="entry name" value="SENSOR HISTIDINE KINASE RCSC"/>
    <property type="match status" value="1"/>
</dbReference>
<feature type="domain" description="Histidine kinase" evidence="12">
    <location>
        <begin position="648"/>
        <end position="867"/>
    </location>
</feature>
<feature type="domain" description="PAC" evidence="14">
    <location>
        <begin position="114"/>
        <end position="166"/>
    </location>
</feature>
<evidence type="ECO:0000313" key="15">
    <source>
        <dbReference type="EMBL" id="ETA68493.1"/>
    </source>
</evidence>
<dbReference type="EC" id="2.7.13.3" evidence="3"/>
<evidence type="ECO:0000259" key="12">
    <source>
        <dbReference type="PROSITE" id="PS50109"/>
    </source>
</evidence>
<dbReference type="CDD" id="cd00130">
    <property type="entry name" value="PAS"/>
    <property type="match status" value="2"/>
</dbReference>
<name>W9DRV1_METTI</name>
<dbReference type="Pfam" id="PF08447">
    <property type="entry name" value="PAS_3"/>
    <property type="match status" value="1"/>
</dbReference>
<dbReference type="Gene3D" id="3.30.450.20">
    <property type="entry name" value="PAS domain"/>
    <property type="match status" value="3"/>
</dbReference>
<dbReference type="InterPro" id="IPR000700">
    <property type="entry name" value="PAS-assoc_C"/>
</dbReference>
<dbReference type="InterPro" id="IPR013655">
    <property type="entry name" value="PAS_fold_3"/>
</dbReference>
<dbReference type="InterPro" id="IPR035965">
    <property type="entry name" value="PAS-like_dom_sf"/>
</dbReference>
<dbReference type="InterPro" id="IPR050736">
    <property type="entry name" value="Sensor_HK_Regulatory"/>
</dbReference>
<gene>
    <name evidence="15" type="ORF">MettiDRAFT_1966</name>
</gene>
<keyword evidence="6" id="KW-0808">Transferase</keyword>
<keyword evidence="11" id="KW-0472">Membrane</keyword>
<dbReference type="PROSITE" id="PS50109">
    <property type="entry name" value="HIS_KIN"/>
    <property type="match status" value="1"/>
</dbReference>
<dbReference type="SUPFAM" id="SSF55785">
    <property type="entry name" value="PYP-like sensor domain (PAS domain)"/>
    <property type="match status" value="3"/>
</dbReference>
<dbReference type="InterPro" id="IPR036890">
    <property type="entry name" value="HATPase_C_sf"/>
</dbReference>
<dbReference type="Pfam" id="PF10114">
    <property type="entry name" value="PocR"/>
    <property type="match status" value="1"/>
</dbReference>
<dbReference type="Gene3D" id="3.30.565.10">
    <property type="entry name" value="Histidine kinase-like ATPase, C-terminal domain"/>
    <property type="match status" value="1"/>
</dbReference>
<accession>W9DRV1</accession>
<evidence type="ECO:0000259" key="13">
    <source>
        <dbReference type="PROSITE" id="PS50112"/>
    </source>
</evidence>
<keyword evidence="8" id="KW-0418">Kinase</keyword>
<evidence type="ECO:0000256" key="1">
    <source>
        <dbReference type="ARBA" id="ARBA00000085"/>
    </source>
</evidence>
<dbReference type="SMART" id="SM00086">
    <property type="entry name" value="PAC"/>
    <property type="match status" value="3"/>
</dbReference>
<sequence length="871" mass="99924">MGHGLEEKNYKNNKKYQTLDRADARFGERKSYVEDRYEKTESLDKILASLGMIVWSATYSSRILTHISQSDKSTFNLKNGQILTDIGVLEKYVHHGDIHILKEAARQREVNGDVSVEYRIVQDNGTVLTVHEYSCIVLDSNQKPVQINGVITDITNHKHIEQQDTELPVCRQEYNSPFNKDVDKLELADILDQESLQSLMDKFYELTHIGVGIIDLEGKVLVGTGWQDICTNFHRVHPDTCRNCIESDLELSGNVAPGTYKSYKCKNNMWDLATPIIVGEKHMGNLFLGQFFYEEEEISFDTFRLQAKKYGFEEKEYMEALNSVPRWSHKTVDAVMAFYTQLTDIISSLCYSNIMLARTLDERKKAEKRLVEETTRKRIFFEQSNDGIVVLNKNGRVLEANQKFADMIGYTPEELKQMYVWDWEIEWTRDNLQERFFKNPFSDENPVKHLKLETKHKRKDGSVYDVEIRTNAVIVDGQEMHFSVCRDITKIKQTENALKKNEERLSLAMEASGLGFWDLDTDKNLLYLSHAIYSLVGFETEESPSSFDEILMNFVHPDDRDSLFMAVEESTKSLKPINLDFRIKHVSGEIKWVSIRGKPINVDEDDTAHRIAGTLIDITARMQAEETLLYARAAADESNRMKTEMIQNISHELRTPLIAVLGFSDVLLNDSDNFTETQKKFLRNIHESGNNLDNMIEKFLDLVHLEQENVYSLYSEKVDLNKLIHGTCDLLFTKALRKNIDTDIIIDPQLGVIIADPYKLKTILFNLIENAIKFTEPRGSVKIEAKINGDEILFSVNDTGIGMEKEKIETIFEPFVQIDGSSTRKFGGTGLGLALVKKMVEIHNGHIHIESQLGRGSNFIFTIPLELPDKI</sequence>
<evidence type="ECO:0000256" key="7">
    <source>
        <dbReference type="ARBA" id="ARBA00022741"/>
    </source>
</evidence>
<dbReference type="STRING" id="1090322.MettiDRAFT_1966"/>
<dbReference type="Pfam" id="PF02518">
    <property type="entry name" value="HATPase_c"/>
    <property type="match status" value="1"/>
</dbReference>
<dbReference type="PROSITE" id="PS50112">
    <property type="entry name" value="PAS"/>
    <property type="match status" value="2"/>
</dbReference>
<dbReference type="SUPFAM" id="SSF47384">
    <property type="entry name" value="Homodimeric domain of signal transducing histidine kinase"/>
    <property type="match status" value="1"/>
</dbReference>
<dbReference type="InterPro" id="IPR004358">
    <property type="entry name" value="Sig_transdc_His_kin-like_C"/>
</dbReference>
<dbReference type="InterPro" id="IPR036097">
    <property type="entry name" value="HisK_dim/P_sf"/>
</dbReference>
<comment type="catalytic activity">
    <reaction evidence="1">
        <text>ATP + protein L-histidine = ADP + protein N-phospho-L-histidine.</text>
        <dbReference type="EC" id="2.7.13.3"/>
    </reaction>
</comment>
<evidence type="ECO:0000256" key="6">
    <source>
        <dbReference type="ARBA" id="ARBA00022679"/>
    </source>
</evidence>
<protein>
    <recommendedName>
        <fullName evidence="3">histidine kinase</fullName>
        <ecNumber evidence="3">2.7.13.3</ecNumber>
    </recommendedName>
</protein>
<feature type="domain" description="PAC" evidence="14">
    <location>
        <begin position="577"/>
        <end position="630"/>
    </location>
</feature>
<keyword evidence="5" id="KW-0597">Phosphoprotein</keyword>
<evidence type="ECO:0000256" key="4">
    <source>
        <dbReference type="ARBA" id="ARBA00022475"/>
    </source>
</evidence>
<dbReference type="Pfam" id="PF00512">
    <property type="entry name" value="HisKA"/>
    <property type="match status" value="1"/>
</dbReference>
<dbReference type="EMBL" id="AZAJ01000001">
    <property type="protein sequence ID" value="ETA68493.1"/>
    <property type="molecule type" value="Genomic_DNA"/>
</dbReference>
<feature type="domain" description="PAS" evidence="13">
    <location>
        <begin position="501"/>
        <end position="574"/>
    </location>
</feature>
<keyword evidence="4" id="KW-1003">Cell membrane</keyword>
<evidence type="ECO:0000313" key="16">
    <source>
        <dbReference type="Proteomes" id="UP000019483"/>
    </source>
</evidence>
<dbReference type="InterPro" id="IPR000014">
    <property type="entry name" value="PAS"/>
</dbReference>
<organism evidence="15 16">
    <name type="scientific">Methanolobus tindarius DSM 2278</name>
    <dbReference type="NCBI Taxonomy" id="1090322"/>
    <lineage>
        <taxon>Archaea</taxon>
        <taxon>Methanobacteriati</taxon>
        <taxon>Methanobacteriota</taxon>
        <taxon>Stenosarchaea group</taxon>
        <taxon>Methanomicrobia</taxon>
        <taxon>Methanosarcinales</taxon>
        <taxon>Methanosarcinaceae</taxon>
        <taxon>Methanolobus</taxon>
    </lineage>
</organism>
<evidence type="ECO:0000259" key="14">
    <source>
        <dbReference type="PROSITE" id="PS50113"/>
    </source>
</evidence>